<feature type="coiled-coil region" evidence="1">
    <location>
        <begin position="19"/>
        <end position="46"/>
    </location>
</feature>
<organism evidence="2">
    <name type="scientific">marine sediment metagenome</name>
    <dbReference type="NCBI Taxonomy" id="412755"/>
    <lineage>
        <taxon>unclassified sequences</taxon>
        <taxon>metagenomes</taxon>
        <taxon>ecological metagenomes</taxon>
    </lineage>
</organism>
<dbReference type="EMBL" id="LAZR01008589">
    <property type="protein sequence ID" value="KKM77799.1"/>
    <property type="molecule type" value="Genomic_DNA"/>
</dbReference>
<gene>
    <name evidence="2" type="ORF">LCGC14_1366530</name>
</gene>
<comment type="caution">
    <text evidence="2">The sequence shown here is derived from an EMBL/GenBank/DDBJ whole genome shotgun (WGS) entry which is preliminary data.</text>
</comment>
<keyword evidence="1" id="KW-0175">Coiled coil</keyword>
<reference evidence="2" key="1">
    <citation type="journal article" date="2015" name="Nature">
        <title>Complex archaea that bridge the gap between prokaryotes and eukaryotes.</title>
        <authorList>
            <person name="Spang A."/>
            <person name="Saw J.H."/>
            <person name="Jorgensen S.L."/>
            <person name="Zaremba-Niedzwiedzka K."/>
            <person name="Martijn J."/>
            <person name="Lind A.E."/>
            <person name="van Eijk R."/>
            <person name="Schleper C."/>
            <person name="Guy L."/>
            <person name="Ettema T.J."/>
        </authorList>
    </citation>
    <scope>NUCLEOTIDE SEQUENCE</scope>
</reference>
<accession>A0A0F9K6P8</accession>
<sequence>MSNAAHILRNSSVNIIDSLKVMERKARAIRDELTDIEREILKMKEAAVECKAGAEDVQDKIKEGLSK</sequence>
<dbReference type="AlphaFoldDB" id="A0A0F9K6P8"/>
<evidence type="ECO:0000256" key="1">
    <source>
        <dbReference type="SAM" id="Coils"/>
    </source>
</evidence>
<name>A0A0F9K6P8_9ZZZZ</name>
<proteinExistence type="predicted"/>
<protein>
    <submittedName>
        <fullName evidence="2">Uncharacterized protein</fullName>
    </submittedName>
</protein>
<evidence type="ECO:0000313" key="2">
    <source>
        <dbReference type="EMBL" id="KKM77799.1"/>
    </source>
</evidence>